<protein>
    <recommendedName>
        <fullName evidence="1">GGDEF domain-containing protein</fullName>
    </recommendedName>
</protein>
<name>A0A2T3W9I0_9DEIO</name>
<dbReference type="CDD" id="cd01949">
    <property type="entry name" value="GGDEF"/>
    <property type="match status" value="1"/>
</dbReference>
<dbReference type="Pfam" id="PF00990">
    <property type="entry name" value="GGDEF"/>
    <property type="match status" value="1"/>
</dbReference>
<dbReference type="SUPFAM" id="SSF55073">
    <property type="entry name" value="Nucleotide cyclase"/>
    <property type="match status" value="1"/>
</dbReference>
<dbReference type="InterPro" id="IPR043128">
    <property type="entry name" value="Rev_trsase/Diguanyl_cyclase"/>
</dbReference>
<dbReference type="Gene3D" id="3.30.450.40">
    <property type="match status" value="1"/>
</dbReference>
<evidence type="ECO:0000259" key="1">
    <source>
        <dbReference type="PROSITE" id="PS50887"/>
    </source>
</evidence>
<dbReference type="Proteomes" id="UP000240317">
    <property type="component" value="Unassembled WGS sequence"/>
</dbReference>
<dbReference type="AlphaFoldDB" id="A0A2T3W9I0"/>
<dbReference type="RefSeq" id="WP_107137429.1">
    <property type="nucleotide sequence ID" value="NZ_PYSV01000005.1"/>
</dbReference>
<dbReference type="FunFam" id="3.30.70.270:FF:000001">
    <property type="entry name" value="Diguanylate cyclase domain protein"/>
    <property type="match status" value="1"/>
</dbReference>
<dbReference type="OrthoDB" id="59820at2"/>
<organism evidence="2 3">
    <name type="scientific">Deinococcus arcticus</name>
    <dbReference type="NCBI Taxonomy" id="2136176"/>
    <lineage>
        <taxon>Bacteria</taxon>
        <taxon>Thermotogati</taxon>
        <taxon>Deinococcota</taxon>
        <taxon>Deinococci</taxon>
        <taxon>Deinococcales</taxon>
        <taxon>Deinococcaceae</taxon>
        <taxon>Deinococcus</taxon>
    </lineage>
</organism>
<dbReference type="InterPro" id="IPR029787">
    <property type="entry name" value="Nucleotide_cyclase"/>
</dbReference>
<dbReference type="PROSITE" id="PS50887">
    <property type="entry name" value="GGDEF"/>
    <property type="match status" value="1"/>
</dbReference>
<dbReference type="Gene3D" id="3.30.70.270">
    <property type="match status" value="1"/>
</dbReference>
<dbReference type="PANTHER" id="PTHR45138:SF9">
    <property type="entry name" value="DIGUANYLATE CYCLASE DGCM-RELATED"/>
    <property type="match status" value="1"/>
</dbReference>
<dbReference type="GO" id="GO:0052621">
    <property type="term" value="F:diguanylate cyclase activity"/>
    <property type="evidence" value="ECO:0007669"/>
    <property type="project" value="TreeGrafter"/>
</dbReference>
<dbReference type="InterPro" id="IPR050469">
    <property type="entry name" value="Diguanylate_Cyclase"/>
</dbReference>
<accession>A0A2T3W9I0</accession>
<dbReference type="SMART" id="SM00267">
    <property type="entry name" value="GGDEF"/>
    <property type="match status" value="1"/>
</dbReference>
<comment type="caution">
    <text evidence="2">The sequence shown here is derived from an EMBL/GenBank/DDBJ whole genome shotgun (WGS) entry which is preliminary data.</text>
</comment>
<dbReference type="InterPro" id="IPR000160">
    <property type="entry name" value="GGDEF_dom"/>
</dbReference>
<evidence type="ECO:0000313" key="2">
    <source>
        <dbReference type="EMBL" id="PTA68555.1"/>
    </source>
</evidence>
<evidence type="ECO:0000313" key="3">
    <source>
        <dbReference type="Proteomes" id="UP000240317"/>
    </source>
</evidence>
<reference evidence="2 3" key="1">
    <citation type="submission" date="2018-03" db="EMBL/GenBank/DDBJ databases">
        <title>Draft genome of Deinococcus sp. OD32.</title>
        <authorList>
            <person name="Wang X.-P."/>
            <person name="Du Z.-J."/>
        </authorList>
    </citation>
    <scope>NUCLEOTIDE SEQUENCE [LARGE SCALE GENOMIC DNA]</scope>
    <source>
        <strain evidence="2 3">OD32</strain>
    </source>
</reference>
<keyword evidence="3" id="KW-1185">Reference proteome</keyword>
<dbReference type="NCBIfam" id="TIGR00254">
    <property type="entry name" value="GGDEF"/>
    <property type="match status" value="1"/>
</dbReference>
<dbReference type="Pfam" id="PF01590">
    <property type="entry name" value="GAF"/>
    <property type="match status" value="1"/>
</dbReference>
<dbReference type="SUPFAM" id="SSF55781">
    <property type="entry name" value="GAF domain-like"/>
    <property type="match status" value="1"/>
</dbReference>
<dbReference type="InterPro" id="IPR029016">
    <property type="entry name" value="GAF-like_dom_sf"/>
</dbReference>
<dbReference type="EMBL" id="PYSV01000005">
    <property type="protein sequence ID" value="PTA68555.1"/>
    <property type="molecule type" value="Genomic_DNA"/>
</dbReference>
<dbReference type="PANTHER" id="PTHR45138">
    <property type="entry name" value="REGULATORY COMPONENTS OF SENSORY TRANSDUCTION SYSTEM"/>
    <property type="match status" value="1"/>
</dbReference>
<sequence length="483" mass="51498">MAGVAQHAEQWTALLRAARAVRGTDELLALMLGALRRGSALGDAALDEAALLALQGGVFALRGAGPARPLPAPLLAAEWQIFARGEAVRRGDGLLVPVQGRAFPRLAAWLPGQAGLAGEALAHVEAVMALLGLELEQLELRGRLQSLLDLQHELISRPPDELYQPLLEAAVALVPGAEGGSLLLRREDRFDYAALVNHDWAELRGVSFSVEDTRDTWYGAGQALWDEGIPRVMTQGAAAVHRTDYLMGGLTYTSLLPSMDHIRATITVPILYGGDVYALMNLDSFTSEFAFAADSVETMGSFCVQAAVLMHGSRQRELVERSARTDVLTGLYNRRHFNDVLAGHLAAAERHGQPLALLLADLTNFKAINDTLGHAAGDAALVTVADILRRSVRASDTVFRWGGDEFAVILPHTDGEGAAQLAARFVRELGRAPIQGVRVGASLGVGWGQGRMDAGALLHQADQAMYAAKARGAARGAADEARS</sequence>
<feature type="domain" description="GGDEF" evidence="1">
    <location>
        <begin position="353"/>
        <end position="481"/>
    </location>
</feature>
<proteinExistence type="predicted"/>
<dbReference type="InterPro" id="IPR003018">
    <property type="entry name" value="GAF"/>
</dbReference>
<gene>
    <name evidence="2" type="ORF">C8263_07090</name>
</gene>